<sequence length="293" mass="32930">MISQSDRIYYVDPVVDHVHSMGSTEVLVLMDEPGYNPVAGEICNIYAMYHKDGAIKYSSRGREVEGIPLSPTNPRLHDTYMLGFLTDDLFVLGEPETTTLNGRVCLSNPMRSDGGTWPADMDSIEVRRWCQAAPWALQLWPVPGETQAVTDAKVRVAKAHWRRRYLEALIYRTVADCDMWDELHQLVEKGHSLGEVIFNHHLAADLLMPTEVQPTDEELVTWTEKGQSIGVKLAVLTSSIMDSHSVGPDVKKRMDRSIVLSHLRARHGSRASVGDYTVSPVVRRITTRSEYEG</sequence>
<protein>
    <submittedName>
        <fullName evidence="1">Uncharacterized protein</fullName>
    </submittedName>
</protein>
<organism evidence="1 2">
    <name type="scientific">Arthrobacter phage Wilde</name>
    <dbReference type="NCBI Taxonomy" id="1772323"/>
    <lineage>
        <taxon>Viruses</taxon>
        <taxon>Duplodnaviria</taxon>
        <taxon>Heunggongvirae</taxon>
        <taxon>Uroviricota</taxon>
        <taxon>Caudoviricetes</taxon>
        <taxon>Tankvirus</taxon>
        <taxon>Tankvirus tank</taxon>
    </lineage>
</organism>
<evidence type="ECO:0000313" key="2">
    <source>
        <dbReference type="Proteomes" id="UP000225045"/>
    </source>
</evidence>
<reference evidence="1 2" key="1">
    <citation type="submission" date="2015-11" db="EMBL/GenBank/DDBJ databases">
        <authorList>
            <person name="Menninger J.E."/>
            <person name="Lamey M.E."/>
            <person name="Lindemann J.M."/>
            <person name="Martynyuk T."/>
            <person name="Mele F.E."/>
            <person name="Nabua C.T."/>
            <person name="Napoli C.K."/>
            <person name="Santiago L.M."/>
            <person name="Sweetman A.T."/>
            <person name="Weinstein J.L."/>
            <person name="Barrett N.A."/>
            <person name="Buerkert T.R."/>
            <person name="Cautela J.A."/>
            <person name="Egan M.S."/>
            <person name="Erb J.E."/>
            <person name="Garrigan K.E."/>
            <person name="Hagan D.J."/>
            <person name="Hartwell M.C."/>
            <person name="Hyduchak K.M."/>
            <person name="Jacob A.E."/>
            <person name="DeNigris D.M."/>
            <person name="London S.C."/>
            <person name="King-Smith C."/>
            <person name="Lee-Soety J.Y."/>
            <person name="Bradley K.W."/>
            <person name="Asai D.J."/>
            <person name="Bowman C.A."/>
            <person name="Russell D.A."/>
            <person name="Pope W.H."/>
            <person name="Jacobs-Sera D."/>
            <person name="Hendrix R.W."/>
            <person name="Hatfull G.F."/>
        </authorList>
    </citation>
    <scope>NUCLEOTIDE SEQUENCE [LARGE SCALE GENOMIC DNA]</scope>
</reference>
<dbReference type="Proteomes" id="UP000225045">
    <property type="component" value="Segment"/>
</dbReference>
<evidence type="ECO:0000313" key="1">
    <source>
        <dbReference type="EMBL" id="ALY10860.1"/>
    </source>
</evidence>
<dbReference type="EMBL" id="KU160673">
    <property type="protein sequence ID" value="ALY10860.1"/>
    <property type="molecule type" value="Genomic_DNA"/>
</dbReference>
<gene>
    <name evidence="1" type="primary">78</name>
    <name evidence="1" type="ORF">WILDE_78</name>
</gene>
<proteinExistence type="predicted"/>
<name>A0A0U4K490_9CAUD</name>
<accession>A0A0U4K490</accession>